<feature type="transmembrane region" description="Helical" evidence="7">
    <location>
        <begin position="261"/>
        <end position="281"/>
    </location>
</feature>
<evidence type="ECO:0000256" key="3">
    <source>
        <dbReference type="ARBA" id="ARBA00022692"/>
    </source>
</evidence>
<feature type="transmembrane region" description="Helical" evidence="7">
    <location>
        <begin position="42"/>
        <end position="62"/>
    </location>
</feature>
<dbReference type="PANTHER" id="PTHR33406:SF13">
    <property type="entry name" value="MEMBRANE PROTEIN YDFJ"/>
    <property type="match status" value="1"/>
</dbReference>
<proteinExistence type="predicted"/>
<evidence type="ECO:0000256" key="7">
    <source>
        <dbReference type="SAM" id="Phobius"/>
    </source>
</evidence>
<feature type="transmembrane region" description="Helical" evidence="7">
    <location>
        <begin position="603"/>
        <end position="625"/>
    </location>
</feature>
<feature type="transmembrane region" description="Helical" evidence="7">
    <location>
        <begin position="214"/>
        <end position="241"/>
    </location>
</feature>
<protein>
    <submittedName>
        <fullName evidence="9">Putative drug exporter of the RND superfamily</fullName>
    </submittedName>
</protein>
<dbReference type="RefSeq" id="WP_091100430.1">
    <property type="nucleotide sequence ID" value="NZ_FOBF01000005.1"/>
</dbReference>
<keyword evidence="10" id="KW-1185">Reference proteome</keyword>
<dbReference type="Gene3D" id="1.20.1640.10">
    <property type="entry name" value="Multidrug efflux transporter AcrB transmembrane domain"/>
    <property type="match status" value="2"/>
</dbReference>
<evidence type="ECO:0000256" key="5">
    <source>
        <dbReference type="ARBA" id="ARBA00023136"/>
    </source>
</evidence>
<evidence type="ECO:0000256" key="4">
    <source>
        <dbReference type="ARBA" id="ARBA00022989"/>
    </source>
</evidence>
<dbReference type="InterPro" id="IPR050545">
    <property type="entry name" value="Mycobact_MmpL"/>
</dbReference>
<dbReference type="PANTHER" id="PTHR33406">
    <property type="entry name" value="MEMBRANE PROTEIN MJ1562-RELATED"/>
    <property type="match status" value="1"/>
</dbReference>
<evidence type="ECO:0000313" key="10">
    <source>
        <dbReference type="Proteomes" id="UP000198953"/>
    </source>
</evidence>
<evidence type="ECO:0000256" key="6">
    <source>
        <dbReference type="SAM" id="MobiDB-lite"/>
    </source>
</evidence>
<dbReference type="Proteomes" id="UP000198953">
    <property type="component" value="Unassembled WGS sequence"/>
</dbReference>
<dbReference type="SUPFAM" id="SSF82866">
    <property type="entry name" value="Multidrug efflux transporter AcrB transmembrane domain"/>
    <property type="match status" value="2"/>
</dbReference>
<feature type="transmembrane region" description="Helical" evidence="7">
    <location>
        <begin position="578"/>
        <end position="597"/>
    </location>
</feature>
<feature type="transmembrane region" description="Helical" evidence="7">
    <location>
        <begin position="653"/>
        <end position="671"/>
    </location>
</feature>
<keyword evidence="2" id="KW-1003">Cell membrane</keyword>
<dbReference type="STRING" id="46177.SAMN05660976_02588"/>
<accession>A0A1H7QJY1</accession>
<evidence type="ECO:0000256" key="1">
    <source>
        <dbReference type="ARBA" id="ARBA00004651"/>
    </source>
</evidence>
<feature type="transmembrane region" description="Helical" evidence="7">
    <location>
        <begin position="334"/>
        <end position="360"/>
    </location>
</feature>
<dbReference type="InterPro" id="IPR004869">
    <property type="entry name" value="MMPL_dom"/>
</dbReference>
<dbReference type="OrthoDB" id="7051771at2"/>
<keyword evidence="5 7" id="KW-0472">Membrane</keyword>
<feature type="transmembrane region" description="Helical" evidence="7">
    <location>
        <begin position="548"/>
        <end position="571"/>
    </location>
</feature>
<feature type="region of interest" description="Disordered" evidence="6">
    <location>
        <begin position="1"/>
        <end position="28"/>
    </location>
</feature>
<keyword evidence="4 7" id="KW-1133">Transmembrane helix</keyword>
<feature type="transmembrane region" description="Helical" evidence="7">
    <location>
        <begin position="302"/>
        <end position="328"/>
    </location>
</feature>
<sequence length="737" mass="77195">MPMRLGARRFPPDDGDAAPRPPGGAPRPSARLAAALLRHGHVVVVAWLLLAAAAAVTLPGLAHRLSPPPLEVPGSPSAAAARMITKGFPQYGSEQLVLAFGSATLRATDDAYQEAVGATVRALAALPEIDGMLPLPTGDDQDPRHTYLLFGVTGDEAARQRALPAQIALAQRAAGEASAGKVTVTVVGASPVFADLIHGDLRDLQRLKVVTVPLVALLLVIGLGAVGSAVVPLLVAGAAILVTAGTLSLAGMVAQVDSTQLTVALTVCLGIGLDYALLILLRYRQCRREQGLAPAAAAARATVTAGGTVSWCALAILLTACALFTVPTPWVRNIALAVMLAAVVTAAAALSLTPVLLRLLDPWLDWMRLPRRSRRPGAAPQAAWLRAARRLMSRPGRHAVAVTVLLLAAALPALGMRLGLHYDRPSLEGTQSGLGLAQMEADRVAGVTGLVLPHRAGGGPVDTAALKEALRDDPRVGATAALDNGRDLTLLLIVERHPSDSAASAALLRHVREVAPRLLPPGQEVLAAGPTALLADLTVQILSGLRQAVALVLVFSFVLLLITFRSLLIAVKAVCMNLLSIAATFGLLTACFQHAGATGDVNLLVPLLTCTVVFGLSIDYEVFLVHRISEHYRRTGDNTAAVLYGLRHTARPITLAAAVLTLTFASLLLTHRSDLQQTGFAVAVAVTLDATLIRMILVPALMRLLGRYNWWLPRPLGRLLPPAPSSHAHPECVTNSD</sequence>
<name>A0A1H7QJY1_9ACTN</name>
<evidence type="ECO:0000256" key="2">
    <source>
        <dbReference type="ARBA" id="ARBA00022475"/>
    </source>
</evidence>
<dbReference type="AlphaFoldDB" id="A0A1H7QJY1"/>
<dbReference type="Pfam" id="PF03176">
    <property type="entry name" value="MMPL"/>
    <property type="match status" value="2"/>
</dbReference>
<gene>
    <name evidence="9" type="ORF">SAMN05660976_02588</name>
</gene>
<feature type="domain" description="Membrane transport protein MMPL" evidence="8">
    <location>
        <begin position="73"/>
        <end position="396"/>
    </location>
</feature>
<comment type="subcellular location">
    <subcellularLocation>
        <location evidence="1">Cell membrane</location>
        <topology evidence="1">Multi-pass membrane protein</topology>
    </subcellularLocation>
</comment>
<keyword evidence="3 7" id="KW-0812">Transmembrane</keyword>
<reference evidence="9 10" key="1">
    <citation type="submission" date="2016-10" db="EMBL/GenBank/DDBJ databases">
        <authorList>
            <person name="de Groot N.N."/>
        </authorList>
    </citation>
    <scope>NUCLEOTIDE SEQUENCE [LARGE SCALE GENOMIC DNA]</scope>
    <source>
        <strain evidence="9 10">DSM 43357</strain>
    </source>
</reference>
<feature type="transmembrane region" description="Helical" evidence="7">
    <location>
        <begin position="677"/>
        <end position="697"/>
    </location>
</feature>
<feature type="domain" description="Membrane transport protein MMPL" evidence="8">
    <location>
        <begin position="473"/>
        <end position="714"/>
    </location>
</feature>
<dbReference type="GO" id="GO:0005886">
    <property type="term" value="C:plasma membrane"/>
    <property type="evidence" value="ECO:0007669"/>
    <property type="project" value="UniProtKB-SubCell"/>
</dbReference>
<dbReference type="EMBL" id="FOBF01000005">
    <property type="protein sequence ID" value="SEL48430.1"/>
    <property type="molecule type" value="Genomic_DNA"/>
</dbReference>
<organism evidence="9 10">
    <name type="scientific">Nonomuraea pusilla</name>
    <dbReference type="NCBI Taxonomy" id="46177"/>
    <lineage>
        <taxon>Bacteria</taxon>
        <taxon>Bacillati</taxon>
        <taxon>Actinomycetota</taxon>
        <taxon>Actinomycetes</taxon>
        <taxon>Streptosporangiales</taxon>
        <taxon>Streptosporangiaceae</taxon>
        <taxon>Nonomuraea</taxon>
    </lineage>
</organism>
<evidence type="ECO:0000259" key="8">
    <source>
        <dbReference type="Pfam" id="PF03176"/>
    </source>
</evidence>
<feature type="transmembrane region" description="Helical" evidence="7">
    <location>
        <begin position="399"/>
        <end position="420"/>
    </location>
</feature>
<evidence type="ECO:0000313" key="9">
    <source>
        <dbReference type="EMBL" id="SEL48430.1"/>
    </source>
</evidence>